<dbReference type="InterPro" id="IPR051017">
    <property type="entry name" value="Aldolase-II_Adducin_sf"/>
</dbReference>
<dbReference type="GO" id="GO:0051015">
    <property type="term" value="F:actin filament binding"/>
    <property type="evidence" value="ECO:0007669"/>
    <property type="project" value="TreeGrafter"/>
</dbReference>
<evidence type="ECO:0000259" key="1">
    <source>
        <dbReference type="Pfam" id="PF00596"/>
    </source>
</evidence>
<feature type="domain" description="Class II aldolase/adducin N-terminal" evidence="1">
    <location>
        <begin position="13"/>
        <end position="61"/>
    </location>
</feature>
<dbReference type="Gene3D" id="3.40.225.10">
    <property type="entry name" value="Class II aldolase/adducin N-terminal domain"/>
    <property type="match status" value="1"/>
</dbReference>
<dbReference type="PANTHER" id="PTHR10672:SF39">
    <property type="entry name" value="CLASS II ALDOLASE_ADDUCIN N-TERMINAL DOMAIN-CONTAINING PROTEIN"/>
    <property type="match status" value="1"/>
</dbReference>
<proteinExistence type="predicted"/>
<evidence type="ECO:0000313" key="2">
    <source>
        <dbReference type="EMBL" id="TEB35858.1"/>
    </source>
</evidence>
<sequence length="172" mass="18849">MQEEEDSNVVLDEDEGKHIAETLGTKKAAILQNHGLLVATNSIEATVFFYTALERSCQAQLMADAAAGAHGKRPAKIPDEEASKTSKANGTLIAGWFQGLTEFELLEAKEGRKKLPEVQSANCCGRDPNQAFELIPDPRELIVFHTFSKCDPDGMSFDDVNTLLQVYAYLCV</sequence>
<dbReference type="PANTHER" id="PTHR10672">
    <property type="entry name" value="ADDUCIN"/>
    <property type="match status" value="1"/>
</dbReference>
<dbReference type="GO" id="GO:0005856">
    <property type="term" value="C:cytoskeleton"/>
    <property type="evidence" value="ECO:0007669"/>
    <property type="project" value="TreeGrafter"/>
</dbReference>
<dbReference type="InterPro" id="IPR001303">
    <property type="entry name" value="Aldolase_II/adducin_N"/>
</dbReference>
<gene>
    <name evidence="2" type="ORF">FA13DRAFT_1198894</name>
</gene>
<evidence type="ECO:0000313" key="3">
    <source>
        <dbReference type="Proteomes" id="UP000298030"/>
    </source>
</evidence>
<dbReference type="OrthoDB" id="3238794at2759"/>
<comment type="caution">
    <text evidence="2">The sequence shown here is derived from an EMBL/GenBank/DDBJ whole genome shotgun (WGS) entry which is preliminary data.</text>
</comment>
<protein>
    <recommendedName>
        <fullName evidence="1">Class II aldolase/adducin N-terminal domain-containing protein</fullName>
    </recommendedName>
</protein>
<dbReference type="Pfam" id="PF00596">
    <property type="entry name" value="Aldolase_II"/>
    <property type="match status" value="1"/>
</dbReference>
<dbReference type="Proteomes" id="UP000298030">
    <property type="component" value="Unassembled WGS sequence"/>
</dbReference>
<accession>A0A4Y7TPL6</accession>
<name>A0A4Y7TPL6_COPMI</name>
<keyword evidence="3" id="KW-1185">Reference proteome</keyword>
<dbReference type="STRING" id="71717.A0A4Y7TPL6"/>
<dbReference type="AlphaFoldDB" id="A0A4Y7TPL6"/>
<reference evidence="2 3" key="1">
    <citation type="journal article" date="2019" name="Nat. Ecol. Evol.">
        <title>Megaphylogeny resolves global patterns of mushroom evolution.</title>
        <authorList>
            <person name="Varga T."/>
            <person name="Krizsan K."/>
            <person name="Foldi C."/>
            <person name="Dima B."/>
            <person name="Sanchez-Garcia M."/>
            <person name="Sanchez-Ramirez S."/>
            <person name="Szollosi G.J."/>
            <person name="Szarkandi J.G."/>
            <person name="Papp V."/>
            <person name="Albert L."/>
            <person name="Andreopoulos W."/>
            <person name="Angelini C."/>
            <person name="Antonin V."/>
            <person name="Barry K.W."/>
            <person name="Bougher N.L."/>
            <person name="Buchanan P."/>
            <person name="Buyck B."/>
            <person name="Bense V."/>
            <person name="Catcheside P."/>
            <person name="Chovatia M."/>
            <person name="Cooper J."/>
            <person name="Damon W."/>
            <person name="Desjardin D."/>
            <person name="Finy P."/>
            <person name="Geml J."/>
            <person name="Haridas S."/>
            <person name="Hughes K."/>
            <person name="Justo A."/>
            <person name="Karasinski D."/>
            <person name="Kautmanova I."/>
            <person name="Kiss B."/>
            <person name="Kocsube S."/>
            <person name="Kotiranta H."/>
            <person name="LaButti K.M."/>
            <person name="Lechner B.E."/>
            <person name="Liimatainen K."/>
            <person name="Lipzen A."/>
            <person name="Lukacs Z."/>
            <person name="Mihaltcheva S."/>
            <person name="Morgado L.N."/>
            <person name="Niskanen T."/>
            <person name="Noordeloos M.E."/>
            <person name="Ohm R.A."/>
            <person name="Ortiz-Santana B."/>
            <person name="Ovrebo C."/>
            <person name="Racz N."/>
            <person name="Riley R."/>
            <person name="Savchenko A."/>
            <person name="Shiryaev A."/>
            <person name="Soop K."/>
            <person name="Spirin V."/>
            <person name="Szebenyi C."/>
            <person name="Tomsovsky M."/>
            <person name="Tulloss R.E."/>
            <person name="Uehling J."/>
            <person name="Grigoriev I.V."/>
            <person name="Vagvolgyi C."/>
            <person name="Papp T."/>
            <person name="Martin F.M."/>
            <person name="Miettinen O."/>
            <person name="Hibbett D.S."/>
            <person name="Nagy L.G."/>
        </authorList>
    </citation>
    <scope>NUCLEOTIDE SEQUENCE [LARGE SCALE GENOMIC DNA]</scope>
    <source>
        <strain evidence="2 3">FP101781</strain>
    </source>
</reference>
<dbReference type="InterPro" id="IPR036409">
    <property type="entry name" value="Aldolase_II/adducin_N_sf"/>
</dbReference>
<dbReference type="EMBL" id="QPFP01000006">
    <property type="protein sequence ID" value="TEB35858.1"/>
    <property type="molecule type" value="Genomic_DNA"/>
</dbReference>
<organism evidence="2 3">
    <name type="scientific">Coprinellus micaceus</name>
    <name type="common">Glistening ink-cap mushroom</name>
    <name type="synonym">Coprinus micaceus</name>
    <dbReference type="NCBI Taxonomy" id="71717"/>
    <lineage>
        <taxon>Eukaryota</taxon>
        <taxon>Fungi</taxon>
        <taxon>Dikarya</taxon>
        <taxon>Basidiomycota</taxon>
        <taxon>Agaricomycotina</taxon>
        <taxon>Agaricomycetes</taxon>
        <taxon>Agaricomycetidae</taxon>
        <taxon>Agaricales</taxon>
        <taxon>Agaricineae</taxon>
        <taxon>Psathyrellaceae</taxon>
        <taxon>Coprinellus</taxon>
    </lineage>
</organism>
<dbReference type="SUPFAM" id="SSF53639">
    <property type="entry name" value="AraD/HMP-PK domain-like"/>
    <property type="match status" value="1"/>
</dbReference>